<name>A0A5E4QPN0_9NEOP</name>
<dbReference type="SMART" id="SM00280">
    <property type="entry name" value="KAZAL"/>
    <property type="match status" value="1"/>
</dbReference>
<dbReference type="PROSITE" id="PS00282">
    <property type="entry name" value="KAZAL_1"/>
    <property type="match status" value="1"/>
</dbReference>
<dbReference type="SUPFAM" id="SSF100895">
    <property type="entry name" value="Kazal-type serine protease inhibitors"/>
    <property type="match status" value="1"/>
</dbReference>
<dbReference type="AlphaFoldDB" id="A0A5E4QPN0"/>
<dbReference type="Proteomes" id="UP000324832">
    <property type="component" value="Unassembled WGS sequence"/>
</dbReference>
<protein>
    <recommendedName>
        <fullName evidence="1">Kazal-like domain-containing protein</fullName>
    </recommendedName>
</protein>
<sequence length="177" mass="20934">MAFLFRYFMFHREDARARLTSWFRDSRSMFTRRRQVIGKKQKRRHNMDKKVCYKYCWANNRVFMRKIGWESAYSCVPHGRPINWSSEFSEANVLILRTWWRYLPCRLVPDELGRKEIAPVITVIAAVFFWALASADQNCICSQEYDPVCATNGQTYNNRCLLTCDDDGATFSHNGEC</sequence>
<dbReference type="EMBL" id="FZQP02004444">
    <property type="protein sequence ID" value="VVC99964.1"/>
    <property type="molecule type" value="Genomic_DNA"/>
</dbReference>
<feature type="domain" description="Kazal-like" evidence="1">
    <location>
        <begin position="133"/>
        <end position="177"/>
    </location>
</feature>
<accession>A0A5E4QPN0</accession>
<gene>
    <name evidence="2" type="ORF">LSINAPIS_LOCUS10713</name>
</gene>
<keyword evidence="3" id="KW-1185">Reference proteome</keyword>
<dbReference type="PROSITE" id="PS51465">
    <property type="entry name" value="KAZAL_2"/>
    <property type="match status" value="1"/>
</dbReference>
<evidence type="ECO:0000313" key="2">
    <source>
        <dbReference type="EMBL" id="VVC99964.1"/>
    </source>
</evidence>
<reference evidence="2 3" key="1">
    <citation type="submission" date="2017-07" db="EMBL/GenBank/DDBJ databases">
        <authorList>
            <person name="Talla V."/>
            <person name="Backstrom N."/>
        </authorList>
    </citation>
    <scope>NUCLEOTIDE SEQUENCE [LARGE SCALE GENOMIC DNA]</scope>
</reference>
<dbReference type="CDD" id="cd00104">
    <property type="entry name" value="KAZAL_FS"/>
    <property type="match status" value="1"/>
</dbReference>
<evidence type="ECO:0000313" key="3">
    <source>
        <dbReference type="Proteomes" id="UP000324832"/>
    </source>
</evidence>
<proteinExistence type="predicted"/>
<dbReference type="InterPro" id="IPR002350">
    <property type="entry name" value="Kazal_dom"/>
</dbReference>
<evidence type="ECO:0000259" key="1">
    <source>
        <dbReference type="PROSITE" id="PS51465"/>
    </source>
</evidence>
<dbReference type="InterPro" id="IPR036058">
    <property type="entry name" value="Kazal_dom_sf"/>
</dbReference>
<organism evidence="2 3">
    <name type="scientific">Leptidea sinapis</name>
    <dbReference type="NCBI Taxonomy" id="189913"/>
    <lineage>
        <taxon>Eukaryota</taxon>
        <taxon>Metazoa</taxon>
        <taxon>Ecdysozoa</taxon>
        <taxon>Arthropoda</taxon>
        <taxon>Hexapoda</taxon>
        <taxon>Insecta</taxon>
        <taxon>Pterygota</taxon>
        <taxon>Neoptera</taxon>
        <taxon>Endopterygota</taxon>
        <taxon>Lepidoptera</taxon>
        <taxon>Glossata</taxon>
        <taxon>Ditrysia</taxon>
        <taxon>Papilionoidea</taxon>
        <taxon>Pieridae</taxon>
        <taxon>Dismorphiinae</taxon>
        <taxon>Leptidea</taxon>
    </lineage>
</organism>
<dbReference type="Gene3D" id="3.30.60.30">
    <property type="match status" value="1"/>
</dbReference>
<dbReference type="Pfam" id="PF00050">
    <property type="entry name" value="Kazal_1"/>
    <property type="match status" value="1"/>
</dbReference>